<evidence type="ECO:0000256" key="3">
    <source>
        <dbReference type="ARBA" id="ARBA00022723"/>
    </source>
</evidence>
<proteinExistence type="inferred from homology"/>
<dbReference type="InterPro" id="IPR036398">
    <property type="entry name" value="CA_dom_sf"/>
</dbReference>
<keyword evidence="5" id="KW-0456">Lyase</keyword>
<dbReference type="EMBL" id="HBNR01083718">
    <property type="protein sequence ID" value="CAE4661201.1"/>
    <property type="molecule type" value="Transcribed_RNA"/>
</dbReference>
<dbReference type="AlphaFoldDB" id="A0A7S4SZT0"/>
<dbReference type="Pfam" id="PF00194">
    <property type="entry name" value="Carb_anhydrase"/>
    <property type="match status" value="1"/>
</dbReference>
<evidence type="ECO:0000259" key="7">
    <source>
        <dbReference type="PROSITE" id="PS51144"/>
    </source>
</evidence>
<evidence type="ECO:0000256" key="6">
    <source>
        <dbReference type="ARBA" id="ARBA00048348"/>
    </source>
</evidence>
<dbReference type="SUPFAM" id="SSF51069">
    <property type="entry name" value="Carbonic anhydrase"/>
    <property type="match status" value="1"/>
</dbReference>
<comment type="catalytic activity">
    <reaction evidence="6">
        <text>hydrogencarbonate + H(+) = CO2 + H2O</text>
        <dbReference type="Rhea" id="RHEA:10748"/>
        <dbReference type="ChEBI" id="CHEBI:15377"/>
        <dbReference type="ChEBI" id="CHEBI:15378"/>
        <dbReference type="ChEBI" id="CHEBI:16526"/>
        <dbReference type="ChEBI" id="CHEBI:17544"/>
        <dbReference type="EC" id="4.2.1.1"/>
    </reaction>
</comment>
<dbReference type="GO" id="GO:0008270">
    <property type="term" value="F:zinc ion binding"/>
    <property type="evidence" value="ECO:0007669"/>
    <property type="project" value="InterPro"/>
</dbReference>
<reference evidence="8" key="1">
    <citation type="submission" date="2021-01" db="EMBL/GenBank/DDBJ databases">
        <authorList>
            <person name="Corre E."/>
            <person name="Pelletier E."/>
            <person name="Niang G."/>
            <person name="Scheremetjew M."/>
            <person name="Finn R."/>
            <person name="Kale V."/>
            <person name="Holt S."/>
            <person name="Cochrane G."/>
            <person name="Meng A."/>
            <person name="Brown T."/>
            <person name="Cohen L."/>
        </authorList>
    </citation>
    <scope>NUCLEOTIDE SEQUENCE</scope>
    <source>
        <strain evidence="8">CCMP3105</strain>
    </source>
</reference>
<evidence type="ECO:0000256" key="4">
    <source>
        <dbReference type="ARBA" id="ARBA00022833"/>
    </source>
</evidence>
<accession>A0A7S4SZT0</accession>
<gene>
    <name evidence="8" type="ORF">AMON00008_LOCUS59945</name>
</gene>
<dbReference type="InterPro" id="IPR023561">
    <property type="entry name" value="Carbonic_anhydrase_a-class"/>
</dbReference>
<evidence type="ECO:0000313" key="8">
    <source>
        <dbReference type="EMBL" id="CAE4661201.1"/>
    </source>
</evidence>
<dbReference type="SMART" id="SM01057">
    <property type="entry name" value="Carb_anhydrase"/>
    <property type="match status" value="1"/>
</dbReference>
<keyword evidence="4" id="KW-0862">Zinc</keyword>
<keyword evidence="3" id="KW-0479">Metal-binding</keyword>
<dbReference type="GO" id="GO:0004089">
    <property type="term" value="F:carbonate dehydratase activity"/>
    <property type="evidence" value="ECO:0007669"/>
    <property type="project" value="UniProtKB-EC"/>
</dbReference>
<comment type="similarity">
    <text evidence="1">Belongs to the alpha-carbonic anhydrase family.</text>
</comment>
<evidence type="ECO:0000256" key="2">
    <source>
        <dbReference type="ARBA" id="ARBA00012925"/>
    </source>
</evidence>
<name>A0A7S4SZT0_9DINO</name>
<dbReference type="InterPro" id="IPR001148">
    <property type="entry name" value="CA_dom"/>
</dbReference>
<protein>
    <recommendedName>
        <fullName evidence="2">carbonic anhydrase</fullName>
        <ecNumber evidence="2">4.2.1.1</ecNumber>
    </recommendedName>
</protein>
<dbReference type="Gene3D" id="3.10.200.10">
    <property type="entry name" value="Alpha carbonic anhydrase"/>
    <property type="match status" value="1"/>
</dbReference>
<dbReference type="PANTHER" id="PTHR18952">
    <property type="entry name" value="CARBONIC ANHYDRASE"/>
    <property type="match status" value="1"/>
</dbReference>
<dbReference type="EC" id="4.2.1.1" evidence="2"/>
<dbReference type="PROSITE" id="PS51144">
    <property type="entry name" value="ALPHA_CA_2"/>
    <property type="match status" value="1"/>
</dbReference>
<evidence type="ECO:0000256" key="1">
    <source>
        <dbReference type="ARBA" id="ARBA00010718"/>
    </source>
</evidence>
<organism evidence="8">
    <name type="scientific">Alexandrium monilatum</name>
    <dbReference type="NCBI Taxonomy" id="311494"/>
    <lineage>
        <taxon>Eukaryota</taxon>
        <taxon>Sar</taxon>
        <taxon>Alveolata</taxon>
        <taxon>Dinophyceae</taxon>
        <taxon>Gonyaulacales</taxon>
        <taxon>Pyrocystaceae</taxon>
        <taxon>Alexandrium</taxon>
    </lineage>
</organism>
<feature type="domain" description="Alpha-carbonic anhydrase" evidence="7">
    <location>
        <begin position="1"/>
        <end position="224"/>
    </location>
</feature>
<sequence length="224" mass="24892">MRQDKTALLVDAAGAVLHADVAGYQDLMFDKRRDEVVEETDVTGAVLDSVAMDVLFHRLRYKPVQNRTIRNNGHAVQADGGFGSFILLDGEYQAKQFRFHVPSEHSVGGQHAAAEPRSVCCSSCDGRAQCAADMPPMQYNAPSAKRHSQLRFVMKAVDRNAFSDLYSGDFYHYLGSLTTPPCTEGVHWYVAKKYAPITDAMLDDFKKNVLTAGKWNNRPVKTCT</sequence>
<evidence type="ECO:0000256" key="5">
    <source>
        <dbReference type="ARBA" id="ARBA00023239"/>
    </source>
</evidence>
<dbReference type="PANTHER" id="PTHR18952:SF265">
    <property type="entry name" value="CARBONIC ANHYDRASE"/>
    <property type="match status" value="1"/>
</dbReference>